<organism evidence="2 3">
    <name type="scientific">Breznakibacter xylanolyticus</name>
    <dbReference type="NCBI Taxonomy" id="990"/>
    <lineage>
        <taxon>Bacteria</taxon>
        <taxon>Pseudomonadati</taxon>
        <taxon>Bacteroidota</taxon>
        <taxon>Bacteroidia</taxon>
        <taxon>Marinilabiliales</taxon>
        <taxon>Marinilabiliaceae</taxon>
        <taxon>Breznakibacter</taxon>
    </lineage>
</organism>
<comment type="caution">
    <text evidence="2">The sequence shown here is derived from an EMBL/GenBank/DDBJ whole genome shotgun (WGS) entry which is preliminary data.</text>
</comment>
<proteinExistence type="predicted"/>
<dbReference type="SMART" id="SM00530">
    <property type="entry name" value="HTH_XRE"/>
    <property type="match status" value="1"/>
</dbReference>
<dbReference type="Gene3D" id="1.10.260.40">
    <property type="entry name" value="lambda repressor-like DNA-binding domains"/>
    <property type="match status" value="1"/>
</dbReference>
<protein>
    <submittedName>
        <fullName evidence="2">Helix-turn-helix protein</fullName>
    </submittedName>
</protein>
<sequence length="111" mass="12777">MDNMTSKTLLPLHRRMLLEMGENIKMARLRRRLTTTQVAERANITRTTLYAIERGAETVSMGAYFSVLVALRLEHDILLLAKDDEFGRKLQDAELVVKKRAPKRKAEHEGK</sequence>
<dbReference type="Proteomes" id="UP000249239">
    <property type="component" value="Unassembled WGS sequence"/>
</dbReference>
<evidence type="ECO:0000313" key="3">
    <source>
        <dbReference type="Proteomes" id="UP000249239"/>
    </source>
</evidence>
<keyword evidence="3" id="KW-1185">Reference proteome</keyword>
<name>A0A2W7MVZ7_9BACT</name>
<gene>
    <name evidence="2" type="ORF">LX69_02937</name>
</gene>
<dbReference type="EMBL" id="QKZK01000032">
    <property type="protein sequence ID" value="PZX12345.1"/>
    <property type="molecule type" value="Genomic_DNA"/>
</dbReference>
<dbReference type="GO" id="GO:0003677">
    <property type="term" value="F:DNA binding"/>
    <property type="evidence" value="ECO:0007669"/>
    <property type="project" value="InterPro"/>
</dbReference>
<dbReference type="InterPro" id="IPR001387">
    <property type="entry name" value="Cro/C1-type_HTH"/>
</dbReference>
<evidence type="ECO:0000313" key="2">
    <source>
        <dbReference type="EMBL" id="PZX12345.1"/>
    </source>
</evidence>
<feature type="domain" description="HTH cro/C1-type" evidence="1">
    <location>
        <begin position="24"/>
        <end position="78"/>
    </location>
</feature>
<accession>A0A2W7MVZ7</accession>
<reference evidence="2 3" key="1">
    <citation type="submission" date="2018-06" db="EMBL/GenBank/DDBJ databases">
        <title>Genomic Encyclopedia of Archaeal and Bacterial Type Strains, Phase II (KMG-II): from individual species to whole genera.</title>
        <authorList>
            <person name="Goeker M."/>
        </authorList>
    </citation>
    <scope>NUCLEOTIDE SEQUENCE [LARGE SCALE GENOMIC DNA]</scope>
    <source>
        <strain evidence="2 3">DSM 6779</strain>
    </source>
</reference>
<dbReference type="PROSITE" id="PS50943">
    <property type="entry name" value="HTH_CROC1"/>
    <property type="match status" value="1"/>
</dbReference>
<dbReference type="AlphaFoldDB" id="A0A2W7MVZ7"/>
<evidence type="ECO:0000259" key="1">
    <source>
        <dbReference type="PROSITE" id="PS50943"/>
    </source>
</evidence>
<dbReference type="InterPro" id="IPR010982">
    <property type="entry name" value="Lambda_DNA-bd_dom_sf"/>
</dbReference>
<dbReference type="Pfam" id="PF13560">
    <property type="entry name" value="HTH_31"/>
    <property type="match status" value="1"/>
</dbReference>
<dbReference type="SUPFAM" id="SSF47413">
    <property type="entry name" value="lambda repressor-like DNA-binding domains"/>
    <property type="match status" value="1"/>
</dbReference>
<dbReference type="CDD" id="cd00093">
    <property type="entry name" value="HTH_XRE"/>
    <property type="match status" value="1"/>
</dbReference>